<dbReference type="Proteomes" id="UP000484255">
    <property type="component" value="Unassembled WGS sequence"/>
</dbReference>
<evidence type="ECO:0000313" key="1">
    <source>
        <dbReference type="EMBL" id="NDY93097.1"/>
    </source>
</evidence>
<dbReference type="AlphaFoldDB" id="A0A7C9PIU6"/>
<evidence type="ECO:0000313" key="2">
    <source>
        <dbReference type="Proteomes" id="UP000484255"/>
    </source>
</evidence>
<organism evidence="1 2">
    <name type="scientific">Ideonella livida</name>
    <dbReference type="NCBI Taxonomy" id="2707176"/>
    <lineage>
        <taxon>Bacteria</taxon>
        <taxon>Pseudomonadati</taxon>
        <taxon>Pseudomonadota</taxon>
        <taxon>Betaproteobacteria</taxon>
        <taxon>Burkholderiales</taxon>
        <taxon>Sphaerotilaceae</taxon>
        <taxon>Ideonella</taxon>
    </lineage>
</organism>
<dbReference type="RefSeq" id="WP_163459146.1">
    <property type="nucleotide sequence ID" value="NZ_JAAGOH010000027.1"/>
</dbReference>
<protein>
    <submittedName>
        <fullName evidence="1">Uncharacterized protein</fullName>
    </submittedName>
</protein>
<dbReference type="EMBL" id="JAAGOH010000027">
    <property type="protein sequence ID" value="NDY93097.1"/>
    <property type="molecule type" value="Genomic_DNA"/>
</dbReference>
<proteinExistence type="predicted"/>
<accession>A0A7C9PIU6</accession>
<name>A0A7C9PIU6_9BURK</name>
<gene>
    <name evidence="1" type="ORF">G3A44_18040</name>
</gene>
<comment type="caution">
    <text evidence="1">The sequence shown here is derived from an EMBL/GenBank/DDBJ whole genome shotgun (WGS) entry which is preliminary data.</text>
</comment>
<sequence>MLWPFDPAAMPEGCVVRDFCQRLGLELEASTIRRVNQGMRRDALCLLYLDRKFNRQRKEAGWRRADAALQRLPGDKVVWADTVLDEKRRRYRADLDWACARLGADLSGVGPARPGGLAREPDLWSPSPSAVAALAEWTGRAPPAPMAAPRPAEDLEVVEEAATGATAGERTSPLKRLARWWSWR</sequence>
<reference evidence="1 2" key="1">
    <citation type="submission" date="2020-02" db="EMBL/GenBank/DDBJ databases">
        <title>Ideonella bacterium strain TBM-1.</title>
        <authorList>
            <person name="Chen W.-M."/>
        </authorList>
    </citation>
    <scope>NUCLEOTIDE SEQUENCE [LARGE SCALE GENOMIC DNA]</scope>
    <source>
        <strain evidence="1 2">TBM-1</strain>
    </source>
</reference>
<keyword evidence="2" id="KW-1185">Reference proteome</keyword>